<dbReference type="InterPro" id="IPR018891">
    <property type="entry name" value="AIPR_C"/>
</dbReference>
<feature type="domain" description="Abortive phage infection protein C-terminal" evidence="1">
    <location>
        <begin position="262"/>
        <end position="589"/>
    </location>
</feature>
<feature type="domain" description="Abortive infection phage resistance protein N-terminal" evidence="2">
    <location>
        <begin position="44"/>
        <end position="203"/>
    </location>
</feature>
<evidence type="ECO:0000259" key="1">
    <source>
        <dbReference type="Pfam" id="PF10592"/>
    </source>
</evidence>
<reference evidence="3" key="1">
    <citation type="submission" date="2020-10" db="EMBL/GenBank/DDBJ databases">
        <title>Connecting structure to function with the recovery of over 1000 high-quality activated sludge metagenome-assembled genomes encoding full-length rRNA genes using long-read sequencing.</title>
        <authorList>
            <person name="Singleton C.M."/>
            <person name="Petriglieri F."/>
            <person name="Kristensen J.M."/>
            <person name="Kirkegaard R.H."/>
            <person name="Michaelsen T.Y."/>
            <person name="Andersen M.H."/>
            <person name="Karst S.M."/>
            <person name="Dueholm M.S."/>
            <person name="Nielsen P.H."/>
            <person name="Albertsen M."/>
        </authorList>
    </citation>
    <scope>NUCLEOTIDE SEQUENCE</scope>
    <source>
        <strain evidence="3">Bjer_18-Q3-R1-45_BAT3C.347</strain>
    </source>
</reference>
<dbReference type="EMBL" id="JADJEV010000004">
    <property type="protein sequence ID" value="MBK6973904.1"/>
    <property type="molecule type" value="Genomic_DNA"/>
</dbReference>
<sequence>MGFIDDLRQAGEESDLEDFHTELLADVRARVPDGCDSDELDFAFVCEVGGRLLDAEEFQDFIPCRYVGLGPRNKKLRVDGYEFDEADDSIRLLIADFGNKHVLETIIRTRAESLFTQLKAFVDESATGRIWTSASESSDQIGELCSLIKQKHSVKHGGGRSVSRYRFYLITDSKLSDRVKDLPEDEYDGVPVEYHIWDISRLKAVSSSILGTEELEIDFTEFVEGGLPCLKASKSDDYDGFLCVIPGDALAELYDRFGSRLLEGNVRSFLSTSGKINRGIQGTIRAEPGRFFVYNNGISATATSADVRMSENGPRLCSARYLQIVNGGQTTASLQIAKRKDNASLEGIHVQMKLSVVKAKDTELLDSMIQNIAKFSNSQNKVSDADFFSNHPFHRAMERRSRSIKAPASGGAQFNTFWFYERARGQYLNMQSHMTLAQKRSFQRENPRAQLITKTDLAKYENSWLMLPHVVSRGAQKNFVVFAEYVGKEYGADGYKFDNDLYFKEVVARAILFKFVEKMVSQAKATWYGGDYRAQIVTYTLAKLASVIETEAPRLTLDLKSVWTRQSITLGLAGQLEEIAKVVARTITIPPVPQMNVGEWCKKEDCWDGVWSQKILLTPALRSELISAEEASLDGKDARQQGEEDSKINAVIEVVRLNELGCWRRLSEWCAKFSAISGTDSDLVRSASRRGWIPSDRQANRLIQVLRRKEHEGFRIGK</sequence>
<dbReference type="AlphaFoldDB" id="A0A9D7E484"/>
<dbReference type="Proteomes" id="UP000807785">
    <property type="component" value="Unassembled WGS sequence"/>
</dbReference>
<dbReference type="InterPro" id="IPR055101">
    <property type="entry name" value="AIPR_N"/>
</dbReference>
<comment type="caution">
    <text evidence="3">The sequence shown here is derived from an EMBL/GenBank/DDBJ whole genome shotgun (WGS) entry which is preliminary data.</text>
</comment>
<evidence type="ECO:0000259" key="2">
    <source>
        <dbReference type="Pfam" id="PF22879"/>
    </source>
</evidence>
<dbReference type="Pfam" id="PF10592">
    <property type="entry name" value="AIPR"/>
    <property type="match status" value="1"/>
</dbReference>
<dbReference type="Pfam" id="PF22879">
    <property type="entry name" value="AIPR_N"/>
    <property type="match status" value="1"/>
</dbReference>
<evidence type="ECO:0000313" key="3">
    <source>
        <dbReference type="EMBL" id="MBK6973904.1"/>
    </source>
</evidence>
<protein>
    <submittedName>
        <fullName evidence="3">AIPR family protein</fullName>
    </submittedName>
</protein>
<accession>A0A9D7E484</accession>
<name>A0A9D7E484_9PROT</name>
<evidence type="ECO:0000313" key="4">
    <source>
        <dbReference type="Proteomes" id="UP000807785"/>
    </source>
</evidence>
<proteinExistence type="predicted"/>
<gene>
    <name evidence="3" type="ORF">IPH26_13550</name>
</gene>
<organism evidence="3 4">
    <name type="scientific">Candidatus Methylophosphatis roskildensis</name>
    <dbReference type="NCBI Taxonomy" id="2899263"/>
    <lineage>
        <taxon>Bacteria</taxon>
        <taxon>Pseudomonadati</taxon>
        <taxon>Pseudomonadota</taxon>
        <taxon>Betaproteobacteria</taxon>
        <taxon>Nitrosomonadales</taxon>
        <taxon>Sterolibacteriaceae</taxon>
        <taxon>Candidatus Methylophosphatis</taxon>
    </lineage>
</organism>